<evidence type="ECO:0000259" key="1">
    <source>
        <dbReference type="Pfam" id="PF13701"/>
    </source>
</evidence>
<proteinExistence type="predicted"/>
<protein>
    <recommendedName>
        <fullName evidence="1">Transposase DDE domain-containing protein</fullName>
    </recommendedName>
</protein>
<accession>A0A8J3R7W4</accession>
<gene>
    <name evidence="2" type="ORF">Mth01_32140</name>
</gene>
<sequence>MIADGGRVLSDLATLRDQGELFGPVASDPTLRRALSEIDSLALDRIAAARATVRRKVWQLIAARHGGIPASPVADRDLGKQIVIRLDATMIPSHSDKEGAAANFKGYGHHPLASFCDNTGEALVVTLRPGTAGSNTARDHIDVADASITAVPWPYRRNLLITTDGARATHYFIDHLHDLAAKRGQHLEYSIGWELGEREQGAITPLPQDVWDHVTDADGKARSLDDAGVAELTGLLRRSVGGDQLAGWPQTMRIICRRERPGSGAQLSLLEEADGWRYSVSIQGWSRVRR</sequence>
<evidence type="ECO:0000313" key="3">
    <source>
        <dbReference type="Proteomes" id="UP000610966"/>
    </source>
</evidence>
<evidence type="ECO:0000313" key="2">
    <source>
        <dbReference type="EMBL" id="GIH70961.1"/>
    </source>
</evidence>
<dbReference type="Proteomes" id="UP000610966">
    <property type="component" value="Unassembled WGS sequence"/>
</dbReference>
<comment type="caution">
    <text evidence="2">The sequence shown here is derived from an EMBL/GenBank/DDBJ whole genome shotgun (WGS) entry which is preliminary data.</text>
</comment>
<dbReference type="EMBL" id="BOOG01000027">
    <property type="protein sequence ID" value="GIH70961.1"/>
    <property type="molecule type" value="Genomic_DNA"/>
</dbReference>
<dbReference type="Pfam" id="PF13701">
    <property type="entry name" value="DDE_Tnp_1_4"/>
    <property type="match status" value="1"/>
</dbReference>
<reference evidence="2" key="1">
    <citation type="submission" date="2021-01" db="EMBL/GenBank/DDBJ databases">
        <title>Whole genome shotgun sequence of Sphaerimonospora thailandensis NBRC 107569.</title>
        <authorList>
            <person name="Komaki H."/>
            <person name="Tamura T."/>
        </authorList>
    </citation>
    <scope>NUCLEOTIDE SEQUENCE</scope>
    <source>
        <strain evidence="2">NBRC 107569</strain>
    </source>
</reference>
<organism evidence="2 3">
    <name type="scientific">Sphaerimonospora thailandensis</name>
    <dbReference type="NCBI Taxonomy" id="795644"/>
    <lineage>
        <taxon>Bacteria</taxon>
        <taxon>Bacillati</taxon>
        <taxon>Actinomycetota</taxon>
        <taxon>Actinomycetes</taxon>
        <taxon>Streptosporangiales</taxon>
        <taxon>Streptosporangiaceae</taxon>
        <taxon>Sphaerimonospora</taxon>
    </lineage>
</organism>
<keyword evidence="3" id="KW-1185">Reference proteome</keyword>
<dbReference type="AlphaFoldDB" id="A0A8J3R7W4"/>
<feature type="domain" description="Transposase DDE" evidence="1">
    <location>
        <begin position="19"/>
        <end position="267"/>
    </location>
</feature>
<dbReference type="InterPro" id="IPR025668">
    <property type="entry name" value="Tnp_DDE_dom"/>
</dbReference>
<name>A0A8J3R7W4_9ACTN</name>